<dbReference type="PATRIC" id="fig|317659.3.peg.5742"/>
<protein>
    <recommendedName>
        <fullName evidence="4">Lipoprotein</fullName>
    </recommendedName>
</protein>
<evidence type="ECO:0000313" key="3">
    <source>
        <dbReference type="Proteomes" id="UP000051335"/>
    </source>
</evidence>
<organism evidence="2 3">
    <name type="scientific">Pseudomonas syringae pv. coryli</name>
    <dbReference type="NCBI Taxonomy" id="317659"/>
    <lineage>
        <taxon>Bacteria</taxon>
        <taxon>Pseudomonadati</taxon>
        <taxon>Pseudomonadota</taxon>
        <taxon>Gammaproteobacteria</taxon>
        <taxon>Pseudomonadales</taxon>
        <taxon>Pseudomonadaceae</taxon>
        <taxon>Pseudomonas</taxon>
    </lineage>
</organism>
<evidence type="ECO:0000313" key="2">
    <source>
        <dbReference type="EMBL" id="KPW98913.1"/>
    </source>
</evidence>
<accession>A0A0P9N981</accession>
<feature type="chain" id="PRO_5006164033" description="Lipoprotein" evidence="1">
    <location>
        <begin position="22"/>
        <end position="156"/>
    </location>
</feature>
<dbReference type="RefSeq" id="WP_046236929.1">
    <property type="nucleotide sequence ID" value="NZ_LJQC01000525.1"/>
</dbReference>
<evidence type="ECO:0000256" key="1">
    <source>
        <dbReference type="SAM" id="SignalP"/>
    </source>
</evidence>
<dbReference type="AlphaFoldDB" id="A0A0P9N981"/>
<keyword evidence="3" id="KW-1185">Reference proteome</keyword>
<keyword evidence="1" id="KW-0732">Signal</keyword>
<evidence type="ECO:0008006" key="4">
    <source>
        <dbReference type="Google" id="ProtNLM"/>
    </source>
</evidence>
<sequence>MINTNSQSTLRRLKLTFSVLALVTISACSNTTLEEQFRGIEACQIKNIYLDPVTKKASGAYFTERKLEPCRVDEAAFYCVNDTFYGLAVNQIAIPYKGPFSVHAIYLKDSPATVEATLKAKFTNIKLNQKDGMSPVLIANPKQQGSSVFYCDEYSE</sequence>
<gene>
    <name evidence="2" type="ORF">ALO75_03678</name>
</gene>
<feature type="signal peptide" evidence="1">
    <location>
        <begin position="1"/>
        <end position="21"/>
    </location>
</feature>
<dbReference type="EMBL" id="LJQC01000525">
    <property type="protein sequence ID" value="KPW98913.1"/>
    <property type="molecule type" value="Genomic_DNA"/>
</dbReference>
<reference evidence="2 3" key="1">
    <citation type="submission" date="2015-09" db="EMBL/GenBank/DDBJ databases">
        <title>Genome announcement of multiple Pseudomonas syringae strains.</title>
        <authorList>
            <person name="Thakur S."/>
            <person name="Wang P.W."/>
            <person name="Gong Y."/>
            <person name="Weir B.S."/>
            <person name="Guttman D.S."/>
        </authorList>
    </citation>
    <scope>NUCLEOTIDE SEQUENCE [LARGE SCALE GENOMIC DNA]</scope>
    <source>
        <strain evidence="2 3">ICMP17001</strain>
    </source>
</reference>
<proteinExistence type="predicted"/>
<name>A0A0P9N981_9PSED</name>
<comment type="caution">
    <text evidence="2">The sequence shown here is derived from an EMBL/GenBank/DDBJ whole genome shotgun (WGS) entry which is preliminary data.</text>
</comment>
<dbReference type="Proteomes" id="UP000051335">
    <property type="component" value="Unassembled WGS sequence"/>
</dbReference>